<organism evidence="1 2">
    <name type="scientific">Marinobacter oulmenensis</name>
    <dbReference type="NCBI Taxonomy" id="643747"/>
    <lineage>
        <taxon>Bacteria</taxon>
        <taxon>Pseudomonadati</taxon>
        <taxon>Pseudomonadota</taxon>
        <taxon>Gammaproteobacteria</taxon>
        <taxon>Pseudomonadales</taxon>
        <taxon>Marinobacteraceae</taxon>
        <taxon>Marinobacter</taxon>
    </lineage>
</organism>
<evidence type="ECO:0000313" key="1">
    <source>
        <dbReference type="EMBL" id="MBB5321808.1"/>
    </source>
</evidence>
<keyword evidence="2" id="KW-1185">Reference proteome</keyword>
<proteinExistence type="predicted"/>
<reference evidence="1 2" key="1">
    <citation type="submission" date="2020-08" db="EMBL/GenBank/DDBJ databases">
        <title>Genomic Encyclopedia of Type Strains, Phase IV (KMG-IV): sequencing the most valuable type-strain genomes for metagenomic binning, comparative biology and taxonomic classification.</title>
        <authorList>
            <person name="Goeker M."/>
        </authorList>
    </citation>
    <scope>NUCLEOTIDE SEQUENCE [LARGE SCALE GENOMIC DNA]</scope>
    <source>
        <strain evidence="1 2">DSM 22359</strain>
    </source>
</reference>
<dbReference type="AlphaFoldDB" id="A0A840UMB0"/>
<evidence type="ECO:0000313" key="2">
    <source>
        <dbReference type="Proteomes" id="UP000591735"/>
    </source>
</evidence>
<dbReference type="Proteomes" id="UP000591735">
    <property type="component" value="Unassembled WGS sequence"/>
</dbReference>
<dbReference type="EMBL" id="JACHFE010000005">
    <property type="protein sequence ID" value="MBB5321808.1"/>
    <property type="molecule type" value="Genomic_DNA"/>
</dbReference>
<sequence length="232" mass="26764">MRPQFSETLAAAEMTPQAVLEIIDHARRQEARSGTFFRQMKDTVHRLPSSVMVDCHQPANCLFRFVIEYIEMAPRLIECVEACAMEAGQKSLFQPFIDAATRYFTRPSVLLLKYDGLDGLLIRAYQCHRLMEEMHDNNRSMRAGELIDLEATRANLLAHELIGEPFANELDDAITITVVQLAGTPDFYHLDLEPFIDQVNNRAWDWMRNYWESLLERNHIHFRLGTAGQPLP</sequence>
<name>A0A840UMB0_9GAMM</name>
<accession>A0A840UMB0</accession>
<protein>
    <submittedName>
        <fullName evidence="1">Uncharacterized protein</fullName>
    </submittedName>
</protein>
<comment type="caution">
    <text evidence="1">The sequence shown here is derived from an EMBL/GenBank/DDBJ whole genome shotgun (WGS) entry which is preliminary data.</text>
</comment>
<gene>
    <name evidence="1" type="ORF">HNR38_002302</name>
</gene>